<evidence type="ECO:0000256" key="1">
    <source>
        <dbReference type="ARBA" id="ARBA00004127"/>
    </source>
</evidence>
<evidence type="ECO:0008006" key="8">
    <source>
        <dbReference type="Google" id="ProtNLM"/>
    </source>
</evidence>
<organism evidence="6 7">
    <name type="scientific">Flammeovirga agarivorans</name>
    <dbReference type="NCBI Taxonomy" id="2726742"/>
    <lineage>
        <taxon>Bacteria</taxon>
        <taxon>Pseudomonadati</taxon>
        <taxon>Bacteroidota</taxon>
        <taxon>Cytophagia</taxon>
        <taxon>Cytophagales</taxon>
        <taxon>Flammeovirgaceae</taxon>
        <taxon>Flammeovirga</taxon>
    </lineage>
</organism>
<evidence type="ECO:0000313" key="6">
    <source>
        <dbReference type="EMBL" id="NLR90545.1"/>
    </source>
</evidence>
<dbReference type="Pfam" id="PF01988">
    <property type="entry name" value="VIT1"/>
    <property type="match status" value="1"/>
</dbReference>
<dbReference type="GO" id="GO:0012505">
    <property type="term" value="C:endomembrane system"/>
    <property type="evidence" value="ECO:0007669"/>
    <property type="project" value="UniProtKB-SubCell"/>
</dbReference>
<dbReference type="RefSeq" id="WP_168881271.1">
    <property type="nucleotide sequence ID" value="NZ_JABAIL010000002.1"/>
</dbReference>
<proteinExistence type="predicted"/>
<dbReference type="EMBL" id="JABAIL010000002">
    <property type="protein sequence ID" value="NLR90545.1"/>
    <property type="molecule type" value="Genomic_DNA"/>
</dbReference>
<name>A0A7X8XUY3_9BACT</name>
<keyword evidence="2 5" id="KW-0812">Transmembrane</keyword>
<dbReference type="Proteomes" id="UP000585050">
    <property type="component" value="Unassembled WGS sequence"/>
</dbReference>
<dbReference type="InterPro" id="IPR008217">
    <property type="entry name" value="Ccc1_fam"/>
</dbReference>
<evidence type="ECO:0000256" key="4">
    <source>
        <dbReference type="ARBA" id="ARBA00023136"/>
    </source>
</evidence>
<keyword evidence="4 5" id="KW-0472">Membrane</keyword>
<evidence type="ECO:0000256" key="2">
    <source>
        <dbReference type="ARBA" id="ARBA00022692"/>
    </source>
</evidence>
<sequence length="156" mass="16547">MNRKEVILQRIQPALAGLTDGTISSLAPIFATAFSTHNSWNTFIVGLATSIGAGISMTFSEYLSDDGNISGRGNPLKRGLITGAMTATGGLGHTIPFLFKDFSEALVIALIIVLIELSVIVWLRKNYLQASIKQSVIQIVIGGCIVLSVGVLLGQM</sequence>
<evidence type="ECO:0000256" key="5">
    <source>
        <dbReference type="SAM" id="Phobius"/>
    </source>
</evidence>
<feature type="transmembrane region" description="Helical" evidence="5">
    <location>
        <begin position="105"/>
        <end position="123"/>
    </location>
</feature>
<dbReference type="GO" id="GO:0030026">
    <property type="term" value="P:intracellular manganese ion homeostasis"/>
    <property type="evidence" value="ECO:0007669"/>
    <property type="project" value="InterPro"/>
</dbReference>
<dbReference type="GO" id="GO:0005384">
    <property type="term" value="F:manganese ion transmembrane transporter activity"/>
    <property type="evidence" value="ECO:0007669"/>
    <property type="project" value="InterPro"/>
</dbReference>
<evidence type="ECO:0000256" key="3">
    <source>
        <dbReference type="ARBA" id="ARBA00022989"/>
    </source>
</evidence>
<protein>
    <recommendedName>
        <fullName evidence="8">VIT family protein</fullName>
    </recommendedName>
</protein>
<keyword evidence="3 5" id="KW-1133">Transmembrane helix</keyword>
<dbReference type="AlphaFoldDB" id="A0A7X8XUY3"/>
<comment type="caution">
    <text evidence="6">The sequence shown here is derived from an EMBL/GenBank/DDBJ whole genome shotgun (WGS) entry which is preliminary data.</text>
</comment>
<keyword evidence="7" id="KW-1185">Reference proteome</keyword>
<evidence type="ECO:0000313" key="7">
    <source>
        <dbReference type="Proteomes" id="UP000585050"/>
    </source>
</evidence>
<reference evidence="6 7" key="1">
    <citation type="submission" date="2020-04" db="EMBL/GenBank/DDBJ databases">
        <title>Flammeovirga sp. SR4, a novel species isolated from seawater.</title>
        <authorList>
            <person name="Wang X."/>
        </authorList>
    </citation>
    <scope>NUCLEOTIDE SEQUENCE [LARGE SCALE GENOMIC DNA]</scope>
    <source>
        <strain evidence="6 7">SR4</strain>
    </source>
</reference>
<feature type="transmembrane region" description="Helical" evidence="5">
    <location>
        <begin position="40"/>
        <end position="59"/>
    </location>
</feature>
<accession>A0A7X8XUY3</accession>
<comment type="subcellular location">
    <subcellularLocation>
        <location evidence="1">Endomembrane system</location>
        <topology evidence="1">Multi-pass membrane protein</topology>
    </subcellularLocation>
</comment>
<gene>
    <name evidence="6" type="ORF">HGP29_04975</name>
</gene>
<feature type="transmembrane region" description="Helical" evidence="5">
    <location>
        <begin position="135"/>
        <end position="154"/>
    </location>
</feature>